<organism evidence="1">
    <name type="scientific">Marseillevirus LCMAC201</name>
    <dbReference type="NCBI Taxonomy" id="2506605"/>
    <lineage>
        <taxon>Viruses</taxon>
        <taxon>Varidnaviria</taxon>
        <taxon>Bamfordvirae</taxon>
        <taxon>Nucleocytoviricota</taxon>
        <taxon>Megaviricetes</taxon>
        <taxon>Pimascovirales</taxon>
        <taxon>Pimascovirales incertae sedis</taxon>
        <taxon>Marseilleviridae</taxon>
    </lineage>
</organism>
<accession>A0A481YX94</accession>
<name>A0A481YX94_9VIRU</name>
<reference evidence="1" key="1">
    <citation type="journal article" date="2019" name="MBio">
        <title>Virus Genomes from Deep Sea Sediments Expand the Ocean Megavirome and Support Independent Origins of Viral Gigantism.</title>
        <authorList>
            <person name="Backstrom D."/>
            <person name="Yutin N."/>
            <person name="Jorgensen S.L."/>
            <person name="Dharamshi J."/>
            <person name="Homa F."/>
            <person name="Zaremba-Niedwiedzka K."/>
            <person name="Spang A."/>
            <person name="Wolf Y.I."/>
            <person name="Koonin E.V."/>
            <person name="Ettema T.J."/>
        </authorList>
    </citation>
    <scope>NUCLEOTIDE SEQUENCE</scope>
</reference>
<dbReference type="EMBL" id="MK500355">
    <property type="protein sequence ID" value="QBK87521.1"/>
    <property type="molecule type" value="Genomic_DNA"/>
</dbReference>
<sequence length="332" mass="38469">MLGINNYMTDSAAKSLTCSFNNFLKRKYAMKRYQSISASLEKAFHENKYIYILMYDNVTFAVQDLRSFSSNDITVLRQYYDISTDVPQSDAIWLLALHILSNHQIAYMKPERVWNKYKIVLSQKLSTDSTVPTMDDYSATMQTFQNADPTSNKTYLDWIVSGYVNDGIKRYEDLMTRVLPALKDYDYLKKSKKLTKIPGKAYLDETNILNYCGIAGCKKGKFQQQGLEELIDKHAEELVSRRIQLQETEDIKQEGKTIFEGPNVKIIQPLTEAAACHYGRGTRWCTAGKDGNLFELYNKQGPLYILIPTKARYTGEKYQLHFYNEQYMDEKD</sequence>
<proteinExistence type="predicted"/>
<protein>
    <submittedName>
        <fullName evidence="1">Uncharacterized protein</fullName>
    </submittedName>
</protein>
<evidence type="ECO:0000313" key="1">
    <source>
        <dbReference type="EMBL" id="QBK87521.1"/>
    </source>
</evidence>
<gene>
    <name evidence="1" type="ORF">LCMAC201_04320</name>
</gene>